<name>C6X793_METGS</name>
<dbReference type="KEGG" id="mei:Msip34_2116"/>
<dbReference type="RefSeq" id="WP_015830702.1">
    <property type="nucleotide sequence ID" value="NC_012969.1"/>
</dbReference>
<dbReference type="PROSITE" id="PS50983">
    <property type="entry name" value="FE_B12_PBP"/>
    <property type="match status" value="1"/>
</dbReference>
<proteinExistence type="predicted"/>
<protein>
    <submittedName>
        <fullName evidence="2">Periplasmic binding protein</fullName>
    </submittedName>
</protein>
<dbReference type="HOGENOM" id="CLU_038034_6_0_4"/>
<dbReference type="eggNOG" id="COG4558">
    <property type="taxonomic scope" value="Bacteria"/>
</dbReference>
<dbReference type="InterPro" id="IPR006311">
    <property type="entry name" value="TAT_signal"/>
</dbReference>
<evidence type="ECO:0000313" key="3">
    <source>
        <dbReference type="Proteomes" id="UP000002743"/>
    </source>
</evidence>
<evidence type="ECO:0000259" key="1">
    <source>
        <dbReference type="PROSITE" id="PS50983"/>
    </source>
</evidence>
<sequence length="300" mass="31578" precursor="true">MSIAHLPAMPSRREHLKQWLALGALPAIGWLPQPAHAANRRLVCVGGALTEIVYALGASADLAGVDTTSLYPLAAQALPSVGYARTLSAEGILALAPSMVLATEDAGPSSVLRQLENAGIAVHILAANHQFEGLLQRIQKVGELTGRVAEASELQARLRNEWQGVRTSVEAHSAASPRVLFILSHSMSQIMVAGQETSADAMLRYAGARNAMQGFTGFKPLTPEAVIAAQPDIILLTDLGLKAAGSKAAILKLPGVAQTPAGRKQRIVSMETMLLLGFGPRLPLALKELDRSLQSAMQAG</sequence>
<dbReference type="EMBL" id="CP001674">
    <property type="protein sequence ID" value="ACT51358.1"/>
    <property type="molecule type" value="Genomic_DNA"/>
</dbReference>
<dbReference type="InterPro" id="IPR050902">
    <property type="entry name" value="ABC_Transporter_SBP"/>
</dbReference>
<reference evidence="2 3" key="2">
    <citation type="journal article" date="2011" name="J. Bacteriol.">
        <title>Genomes of three methylotrophs from a single niche uncover genetic and metabolic divergence of Methylophilaceae.</title>
        <authorList>
            <person name="Lapidus A."/>
            <person name="Clum A."/>
            <person name="Labutti K."/>
            <person name="Kaluzhnaya M.G."/>
            <person name="Lim S."/>
            <person name="Beck D.A."/>
            <person name="Glavina Del Rio T."/>
            <person name="Nolan M."/>
            <person name="Mavromatis K."/>
            <person name="Huntemann M."/>
            <person name="Lucas S."/>
            <person name="Lidstrom M.E."/>
            <person name="Ivanova N."/>
            <person name="Chistoserdova L."/>
        </authorList>
    </citation>
    <scope>NUCLEOTIDE SEQUENCE [LARGE SCALE GENOMIC DNA]</scope>
    <source>
        <strain evidence="2 3">SIP3-4</strain>
    </source>
</reference>
<dbReference type="PROSITE" id="PS51318">
    <property type="entry name" value="TAT"/>
    <property type="match status" value="1"/>
</dbReference>
<evidence type="ECO:0000313" key="2">
    <source>
        <dbReference type="EMBL" id="ACT51358.1"/>
    </source>
</evidence>
<dbReference type="Pfam" id="PF01497">
    <property type="entry name" value="Peripla_BP_2"/>
    <property type="match status" value="1"/>
</dbReference>
<dbReference type="PANTHER" id="PTHR30535">
    <property type="entry name" value="VITAMIN B12-BINDING PROTEIN"/>
    <property type="match status" value="1"/>
</dbReference>
<dbReference type="Proteomes" id="UP000002743">
    <property type="component" value="Chromosome"/>
</dbReference>
<feature type="domain" description="Fe/B12 periplasmic-binding" evidence="1">
    <location>
        <begin position="41"/>
        <end position="297"/>
    </location>
</feature>
<dbReference type="PANTHER" id="PTHR30535:SF4">
    <property type="entry name" value="HEMIN-BINDING PERIPLASMIC PROTEIN HMUT"/>
    <property type="match status" value="1"/>
</dbReference>
<dbReference type="InterPro" id="IPR002491">
    <property type="entry name" value="ABC_transptr_periplasmic_BD"/>
</dbReference>
<dbReference type="SUPFAM" id="SSF53807">
    <property type="entry name" value="Helical backbone' metal receptor"/>
    <property type="match status" value="1"/>
</dbReference>
<gene>
    <name evidence="2" type="ordered locus">Msip34_2116</name>
</gene>
<dbReference type="Gene3D" id="3.40.50.1980">
    <property type="entry name" value="Nitrogenase molybdenum iron protein domain"/>
    <property type="match status" value="2"/>
</dbReference>
<accession>C6X793</accession>
<dbReference type="AlphaFoldDB" id="C6X793"/>
<organism evidence="2 3">
    <name type="scientific">Methylovorus glucosotrophus (strain SIP3-4)</name>
    <dbReference type="NCBI Taxonomy" id="582744"/>
    <lineage>
        <taxon>Bacteria</taxon>
        <taxon>Pseudomonadati</taxon>
        <taxon>Pseudomonadota</taxon>
        <taxon>Betaproteobacteria</taxon>
        <taxon>Nitrosomonadales</taxon>
        <taxon>Methylophilaceae</taxon>
        <taxon>Methylovorus</taxon>
    </lineage>
</organism>
<keyword evidence="3" id="KW-1185">Reference proteome</keyword>
<reference evidence="3" key="1">
    <citation type="submission" date="2009-07" db="EMBL/GenBank/DDBJ databases">
        <title>Complete sequence of chromosome of Methylovorus sp. SIP3-4.</title>
        <authorList>
            <person name="Lucas S."/>
            <person name="Copeland A."/>
            <person name="Lapidus A."/>
            <person name="Glavina del Rio T."/>
            <person name="Tice H."/>
            <person name="Bruce D."/>
            <person name="Goodwin L."/>
            <person name="Pitluck S."/>
            <person name="Clum A."/>
            <person name="Larimer F."/>
            <person name="Land M."/>
            <person name="Hauser L."/>
            <person name="Kyrpides N."/>
            <person name="Mikhailova N."/>
            <person name="Kayluzhnaya M."/>
            <person name="Chistoserdova L."/>
        </authorList>
    </citation>
    <scope>NUCLEOTIDE SEQUENCE [LARGE SCALE GENOMIC DNA]</scope>
    <source>
        <strain evidence="3">SIP3-4</strain>
    </source>
</reference>
<dbReference type="STRING" id="582744.Msip34_2116"/>